<dbReference type="EMBL" id="HBHM01000367">
    <property type="protein sequence ID" value="CAD9721008.1"/>
    <property type="molecule type" value="Transcribed_RNA"/>
</dbReference>
<dbReference type="AlphaFoldDB" id="A0A7S2T8D6"/>
<dbReference type="InterPro" id="IPR031610">
    <property type="entry name" value="TIC110"/>
</dbReference>
<feature type="region of interest" description="Disordered" evidence="1">
    <location>
        <begin position="661"/>
        <end position="733"/>
    </location>
</feature>
<dbReference type="Pfam" id="PF16940">
    <property type="entry name" value="Tic110"/>
    <property type="match status" value="1"/>
</dbReference>
<evidence type="ECO:0000256" key="1">
    <source>
        <dbReference type="SAM" id="MobiDB-lite"/>
    </source>
</evidence>
<feature type="compositionally biased region" description="Basic and acidic residues" evidence="1">
    <location>
        <begin position="661"/>
        <end position="687"/>
    </location>
</feature>
<dbReference type="PANTHER" id="PTHR34935:SF3">
    <property type="entry name" value="PROTEIN TIC110, CHLOROPLASTIC"/>
    <property type="match status" value="1"/>
</dbReference>
<proteinExistence type="predicted"/>
<name>A0A7S2T8D6_9CHLO</name>
<feature type="compositionally biased region" description="Low complexity" evidence="1">
    <location>
        <begin position="701"/>
        <end position="710"/>
    </location>
</feature>
<gene>
    <name evidence="2" type="ORF">CROS1312_LOCUS274</name>
</gene>
<organism evidence="2">
    <name type="scientific">Chloropicon roscoffensis</name>
    <dbReference type="NCBI Taxonomy" id="1461544"/>
    <lineage>
        <taxon>Eukaryota</taxon>
        <taxon>Viridiplantae</taxon>
        <taxon>Chlorophyta</taxon>
        <taxon>Chloropicophyceae</taxon>
        <taxon>Chloropicales</taxon>
        <taxon>Chloropicaceae</taxon>
        <taxon>Chloropicon</taxon>
    </lineage>
</organism>
<sequence length="1047" mass="114798">MKGAVKSPASGAVKQYGARAARPLLPERRRPSSVRKVEARAVGNVFGPPRQLDGTEQALASMSHMTRQAGAAVLVAVGLGAGYVAGGKATQGSPDVKPIASVAGAAVLGGVGVLGVKKLQEKTLDAAAAELHNICAASGDDPATGLNADAVRQLAPRYGLANLSDQLGLEMKRVYEAYLASVIPSSDEPLRGDEPNKIRAFKDALGIDDSAAAECHLELGNRFKRQRLESGSKEGGLQELRGFQKLVFVSEQVFGEKKAKFLLPWKRVFNLTDAQLNLAKRDNASTLYDAKIAAAGASDGLLTESVLGDLRTTQQQLGLEDDVAAKSMEQTLRKEVEAKLDAAVEVLNQRVRARDLSQVVSQLDAIVRLNATVLGFAGNDSLARGLGQISLYGGKYAADTERANLKELYKVFIEEKLAKEDRISEQTVKDADTLKLIFGMGTKEAAAVKHSISSKAYRRMLAAAYRDGTLEAQESKASWLQQLCEKISFDAEEAMEVNLEQYKMKLEGLIEKQGSISDEDDKELSKIQKLLCIQGPQITKLNEEVKGKAFNATLQDILTVTADAFGNSEIMRLRKAMNSLRLEKELAMELAARKSRQQMMAMVQRVRSTRDQVAAAQELKKIVFYSNSVLTPLVEEIDPSIAEENKKRAEQAELMEIMAKAQEEAKKEEEAEKKAEEEKIDDMKWAGEEDSSAEEAKAEEPVASSSAEEATPSTLKKAKAGDSKQSGRERGQKVITLKEEMDVRDRQDLYRQYLLYCMQGEVRKLGMGSSIVLERDESEFARLIQLGDVLGLTELDTMQIHQNLAEQAFRNQAQQMVSGSTLTEEKKAALKDLQTKLGLQDSVADSVIKGLVDKNVVGNLQALHAQGLLSVAKLREMKASGIDIDSVMKKEARETLYKKEVEKMLSNGQGVFEQQEVLESIPDELGLDRKTAKRFVDSSVKGKLRLLFVQAISFLRQGNASELTSTMNNVIACHKAVPEESISWKDKEELMDVYAYFYKNQSADQGKLDTLQGILGLTGEETSSIKQLVDSGNFTFEQKNEDDMAIF</sequence>
<dbReference type="GO" id="GO:0045037">
    <property type="term" value="P:protein import into chloroplast stroma"/>
    <property type="evidence" value="ECO:0007669"/>
    <property type="project" value="TreeGrafter"/>
</dbReference>
<dbReference type="GO" id="GO:0061927">
    <property type="term" value="C:TOC-TIC supercomplex I"/>
    <property type="evidence" value="ECO:0007669"/>
    <property type="project" value="TreeGrafter"/>
</dbReference>
<reference evidence="2" key="1">
    <citation type="submission" date="2021-01" db="EMBL/GenBank/DDBJ databases">
        <authorList>
            <person name="Corre E."/>
            <person name="Pelletier E."/>
            <person name="Niang G."/>
            <person name="Scheremetjew M."/>
            <person name="Finn R."/>
            <person name="Kale V."/>
            <person name="Holt S."/>
            <person name="Cochrane G."/>
            <person name="Meng A."/>
            <person name="Brown T."/>
            <person name="Cohen L."/>
        </authorList>
    </citation>
    <scope>NUCLEOTIDE SEQUENCE</scope>
    <source>
        <strain evidence="2">RCC2335</strain>
    </source>
</reference>
<protein>
    <submittedName>
        <fullName evidence="2">Uncharacterized protein</fullName>
    </submittedName>
</protein>
<dbReference type="PANTHER" id="PTHR34935">
    <property type="entry name" value="PROTEIN TIC110, CHLOROPLASTIC"/>
    <property type="match status" value="1"/>
</dbReference>
<feature type="region of interest" description="Disordered" evidence="1">
    <location>
        <begin position="1"/>
        <end position="36"/>
    </location>
</feature>
<feature type="compositionally biased region" description="Basic and acidic residues" evidence="1">
    <location>
        <begin position="25"/>
        <end position="36"/>
    </location>
</feature>
<accession>A0A7S2T8D6</accession>
<feature type="compositionally biased region" description="Basic and acidic residues" evidence="1">
    <location>
        <begin position="719"/>
        <end position="733"/>
    </location>
</feature>
<evidence type="ECO:0000313" key="2">
    <source>
        <dbReference type="EMBL" id="CAD9721008.1"/>
    </source>
</evidence>